<dbReference type="EMBL" id="QSHQ01000024">
    <property type="protein sequence ID" value="RHC28244.1"/>
    <property type="molecule type" value="Genomic_DNA"/>
</dbReference>
<gene>
    <name evidence="1" type="ORF">DW853_12175</name>
</gene>
<evidence type="ECO:0000313" key="2">
    <source>
        <dbReference type="Proteomes" id="UP000285305"/>
    </source>
</evidence>
<dbReference type="RefSeq" id="WP_117899658.1">
    <property type="nucleotide sequence ID" value="NZ_JADNDV010000009.1"/>
</dbReference>
<comment type="caution">
    <text evidence="1">The sequence shown here is derived from an EMBL/GenBank/DDBJ whole genome shotgun (WGS) entry which is preliminary data.</text>
</comment>
<protein>
    <submittedName>
        <fullName evidence="1">DUF4958 domain-containing protein</fullName>
    </submittedName>
</protein>
<organism evidence="1 2">
    <name type="scientific">Bacteroides stercoris</name>
    <dbReference type="NCBI Taxonomy" id="46506"/>
    <lineage>
        <taxon>Bacteria</taxon>
        <taxon>Pseudomonadati</taxon>
        <taxon>Bacteroidota</taxon>
        <taxon>Bacteroidia</taxon>
        <taxon>Bacteroidales</taxon>
        <taxon>Bacteroidaceae</taxon>
        <taxon>Bacteroides</taxon>
    </lineage>
</organism>
<dbReference type="Gene3D" id="2.60.40.10">
    <property type="entry name" value="Immunoglobulins"/>
    <property type="match status" value="1"/>
</dbReference>
<reference evidence="1 2" key="1">
    <citation type="submission" date="2018-08" db="EMBL/GenBank/DDBJ databases">
        <title>A genome reference for cultivated species of the human gut microbiota.</title>
        <authorList>
            <person name="Zou Y."/>
            <person name="Xue W."/>
            <person name="Luo G."/>
        </authorList>
    </citation>
    <scope>NUCLEOTIDE SEQUENCE [LARGE SCALE GENOMIC DNA]</scope>
    <source>
        <strain evidence="1 2">AM36-9BH</strain>
    </source>
</reference>
<dbReference type="Gene3D" id="2.60.40.2710">
    <property type="match status" value="1"/>
</dbReference>
<accession>A0A413ZPP2</accession>
<dbReference type="Gene3D" id="2.60.40.2720">
    <property type="match status" value="1"/>
</dbReference>
<name>A0A413ZPP2_BACSE</name>
<dbReference type="InterPro" id="IPR013783">
    <property type="entry name" value="Ig-like_fold"/>
</dbReference>
<sequence>MKSKLSSTFNKLRIIMVAALTVFCVSCDKTETTDTTGFILHYLGITDIGPSMSYTLKAPAYKGSTPYDFTITKITLDNESFSNNDNFVINSETGEITVQNTDEMKPGLYNISVGCYSNGKFFDFKDAVQVNMLLAVPEGVSVEPAEVLVKMEDENWWEASAKVTTDTEKHVSITKYEFAEDESKEYIKYFTISNTGVITFNPDHKDEIIPGEKYILSLKLTTKAGEHLYPDAVTFNVISKPLNLLYKPNTVRVEQNTAHESQIPTIQGSKGMTYAIKSVTPEVAGFTIDETTGKISLAENSTLEIGNVYKIDVTVTNEYGSADFAEAYTVTIVDYIEPIDPETFKYVVPETYEEKAYKIPVDPKFKGDEAIFSFTNNTGIIQEHINNNKITIDPVSGTISITADNTLAPGNYKINVKVVGPTEDKGEATTTVVLEIKANPNKFTLYYGNNIGLNTVQHANQFAYSSKDEMDNAELIPTVNFLTNTTTPNIKWEYQIKDLIGGNKSIGVGKDAVLDTQTGKITLSKNGYTTGSMNMGLIIVKATAGDGDLAYSVTTPIFIRCNVEKNGVFVKYSPFVFKVNPKIGGWSEAPIIEKPTDHTTLKMDFRKDINYFNIEITDNPKGLTPTSSPLKEVWDSFFADIDKTVSYSSIKPISYYNTDSNIDNKSITDRLLGYVDPISKAIRINPEKWKNEKGEYINGILFARIAYTTDGTIPNSQVFYPIAIWFDETYGDN</sequence>
<dbReference type="Gene3D" id="2.30.30.1270">
    <property type="match status" value="1"/>
</dbReference>
<dbReference type="InterPro" id="IPR032529">
    <property type="entry name" value="BT4661-like"/>
</dbReference>
<dbReference type="Proteomes" id="UP000285305">
    <property type="component" value="Unassembled WGS sequence"/>
</dbReference>
<dbReference type="Gene3D" id="2.60.40.60">
    <property type="entry name" value="Cadherins"/>
    <property type="match status" value="1"/>
</dbReference>
<proteinExistence type="predicted"/>
<dbReference type="Pfam" id="PF16319">
    <property type="entry name" value="SGBP_BT4661-like"/>
    <property type="match status" value="1"/>
</dbReference>
<dbReference type="CDD" id="cd11304">
    <property type="entry name" value="Cadherin_repeat"/>
    <property type="match status" value="1"/>
</dbReference>
<dbReference type="AlphaFoldDB" id="A0A413ZPP2"/>
<evidence type="ECO:0000313" key="1">
    <source>
        <dbReference type="EMBL" id="RHC28244.1"/>
    </source>
</evidence>
<dbReference type="Gene3D" id="2.60.40.2730">
    <property type="match status" value="1"/>
</dbReference>